<dbReference type="Proteomes" id="UP000242515">
    <property type="component" value="Unassembled WGS sequence"/>
</dbReference>
<dbReference type="OrthoDB" id="9789291at2"/>
<evidence type="ECO:0000313" key="4">
    <source>
        <dbReference type="EMBL" id="SER26852.1"/>
    </source>
</evidence>
<dbReference type="GO" id="GO:0005886">
    <property type="term" value="C:plasma membrane"/>
    <property type="evidence" value="ECO:0007669"/>
    <property type="project" value="TreeGrafter"/>
</dbReference>
<evidence type="ECO:0000256" key="1">
    <source>
        <dbReference type="ARBA" id="ARBA00005801"/>
    </source>
</evidence>
<dbReference type="Gene3D" id="1.20.120.1220">
    <property type="match status" value="1"/>
</dbReference>
<dbReference type="PANTHER" id="PTHR30487">
    <property type="entry name" value="TYPE 4 PREPILIN-LIKE PROTEINS LEADER PEPTIDE-PROCESSING ENZYME"/>
    <property type="match status" value="1"/>
</dbReference>
<dbReference type="Pfam" id="PF01478">
    <property type="entry name" value="Peptidase_A24"/>
    <property type="match status" value="1"/>
</dbReference>
<sequence>MGECNRSAYNSPIGSIIRGSKSLLCDSARIALLLRASQRIILINLSNATLVCFLYIVNQRITEIASFITSLFLLGANPQDIAVVMSCHARPSHYIHPLWRQLSKVVCMLMINLLAFAFLLLNAMRRALLTFHPSKNAHEWCIMAINLRNDGQSSLSKKLSPYQSWIKQCLGFSLGVHLAIQFLQDQLPSPLILLGIFNSLLLLLACIDWFYFRLPNLLTFILMVMGSISSIFLLGVEPIDLIVRCTCCYGAMWLIQGIYFKLRHKVGLGSGDVKLITGLACWFDIYQLSLLILFASIIALPFCLLQYRNLSSLHTVIVPFGTFLSLSGIYCAYVFYQDIFNSLPIAIYL</sequence>
<feature type="transmembrane region" description="Helical" evidence="2">
    <location>
        <begin position="190"/>
        <end position="211"/>
    </location>
</feature>
<dbReference type="AlphaFoldDB" id="A0A1H9MT46"/>
<gene>
    <name evidence="4" type="ORF">SAMN05216522_1185</name>
</gene>
<feature type="transmembrane region" description="Helical" evidence="2">
    <location>
        <begin position="40"/>
        <end position="58"/>
    </location>
</feature>
<dbReference type="InterPro" id="IPR000045">
    <property type="entry name" value="Prepilin_IV_endopep_pep"/>
</dbReference>
<dbReference type="RefSeq" id="WP_092678360.1">
    <property type="nucleotide sequence ID" value="NZ_FOGC01000018.1"/>
</dbReference>
<comment type="similarity">
    <text evidence="1">Belongs to the peptidase A24 family.</text>
</comment>
<evidence type="ECO:0000256" key="2">
    <source>
        <dbReference type="SAM" id="Phobius"/>
    </source>
</evidence>
<keyword evidence="2" id="KW-0472">Membrane</keyword>
<dbReference type="GO" id="GO:0006465">
    <property type="term" value="P:signal peptide processing"/>
    <property type="evidence" value="ECO:0007669"/>
    <property type="project" value="TreeGrafter"/>
</dbReference>
<feature type="transmembrane region" description="Helical" evidence="2">
    <location>
        <begin position="241"/>
        <end position="260"/>
    </location>
</feature>
<organism evidence="4 5">
    <name type="scientific">Rosenbergiella nectarea</name>
    <dbReference type="NCBI Taxonomy" id="988801"/>
    <lineage>
        <taxon>Bacteria</taxon>
        <taxon>Pseudomonadati</taxon>
        <taxon>Pseudomonadota</taxon>
        <taxon>Gammaproteobacteria</taxon>
        <taxon>Enterobacterales</taxon>
        <taxon>Erwiniaceae</taxon>
        <taxon>Rosenbergiella</taxon>
    </lineage>
</organism>
<feature type="domain" description="Prepilin type IV endopeptidase peptidase" evidence="3">
    <location>
        <begin position="197"/>
        <end position="303"/>
    </location>
</feature>
<dbReference type="GO" id="GO:0004190">
    <property type="term" value="F:aspartic-type endopeptidase activity"/>
    <property type="evidence" value="ECO:0007669"/>
    <property type="project" value="InterPro"/>
</dbReference>
<reference evidence="5" key="1">
    <citation type="submission" date="2016-10" db="EMBL/GenBank/DDBJ databases">
        <authorList>
            <person name="Varghese N."/>
            <person name="Submissions S."/>
        </authorList>
    </citation>
    <scope>NUCLEOTIDE SEQUENCE [LARGE SCALE GENOMIC DNA]</scope>
    <source>
        <strain evidence="5">8N4</strain>
    </source>
</reference>
<proteinExistence type="inferred from homology"/>
<name>A0A1H9MT46_9GAMM</name>
<feature type="transmembrane region" description="Helical" evidence="2">
    <location>
        <begin position="217"/>
        <end position="234"/>
    </location>
</feature>
<dbReference type="InterPro" id="IPR050882">
    <property type="entry name" value="Prepilin_peptidase/N-MTase"/>
</dbReference>
<keyword evidence="2" id="KW-1133">Transmembrane helix</keyword>
<keyword evidence="5" id="KW-1185">Reference proteome</keyword>
<dbReference type="STRING" id="988801.SAMN05216522_1185"/>
<protein>
    <submittedName>
        <fullName evidence="4">Type IV leader peptidase family protein</fullName>
    </submittedName>
</protein>
<keyword evidence="2" id="KW-0812">Transmembrane</keyword>
<evidence type="ECO:0000259" key="3">
    <source>
        <dbReference type="Pfam" id="PF01478"/>
    </source>
</evidence>
<accession>A0A1H9MT46</accession>
<dbReference type="EMBL" id="FOGC01000018">
    <property type="protein sequence ID" value="SER26852.1"/>
    <property type="molecule type" value="Genomic_DNA"/>
</dbReference>
<evidence type="ECO:0000313" key="5">
    <source>
        <dbReference type="Proteomes" id="UP000242515"/>
    </source>
</evidence>
<dbReference type="PANTHER" id="PTHR30487:SF0">
    <property type="entry name" value="PREPILIN LEADER PEPTIDASE_N-METHYLTRANSFERASE-RELATED"/>
    <property type="match status" value="1"/>
</dbReference>
<feature type="transmembrane region" description="Helical" evidence="2">
    <location>
        <begin position="285"/>
        <end position="304"/>
    </location>
</feature>
<feature type="transmembrane region" description="Helical" evidence="2">
    <location>
        <begin position="105"/>
        <end position="124"/>
    </location>
</feature>
<feature type="transmembrane region" description="Helical" evidence="2">
    <location>
        <begin position="316"/>
        <end position="336"/>
    </location>
</feature>